<evidence type="ECO:0000313" key="3">
    <source>
        <dbReference type="Proteomes" id="UP000438429"/>
    </source>
</evidence>
<accession>A0A6A4STF9</accession>
<dbReference type="Proteomes" id="UP000438429">
    <property type="component" value="Unassembled WGS sequence"/>
</dbReference>
<reference evidence="2 3" key="1">
    <citation type="submission" date="2019-06" db="EMBL/GenBank/DDBJ databases">
        <title>Draft genomes of female and male turbot (Scophthalmus maximus).</title>
        <authorList>
            <person name="Xu H."/>
            <person name="Xu X.-W."/>
            <person name="Shao C."/>
            <person name="Chen S."/>
        </authorList>
    </citation>
    <scope>NUCLEOTIDE SEQUENCE [LARGE SCALE GENOMIC DNA]</scope>
    <source>
        <strain evidence="2">Ysfricsl-2016a</strain>
        <tissue evidence="2">Blood</tissue>
    </source>
</reference>
<dbReference type="AlphaFoldDB" id="A0A6A4STF9"/>
<evidence type="ECO:0000313" key="2">
    <source>
        <dbReference type="EMBL" id="KAF0034321.1"/>
    </source>
</evidence>
<gene>
    <name evidence="2" type="ORF">F2P81_014387</name>
</gene>
<feature type="compositionally biased region" description="Acidic residues" evidence="1">
    <location>
        <begin position="34"/>
        <end position="43"/>
    </location>
</feature>
<comment type="caution">
    <text evidence="2">The sequence shown here is derived from an EMBL/GenBank/DDBJ whole genome shotgun (WGS) entry which is preliminary data.</text>
</comment>
<name>A0A6A4STF9_SCOMX</name>
<evidence type="ECO:0000256" key="1">
    <source>
        <dbReference type="SAM" id="MobiDB-lite"/>
    </source>
</evidence>
<feature type="compositionally biased region" description="Basic residues" evidence="1">
    <location>
        <begin position="21"/>
        <end position="31"/>
    </location>
</feature>
<feature type="region of interest" description="Disordered" evidence="1">
    <location>
        <begin position="1"/>
        <end position="47"/>
    </location>
</feature>
<proteinExistence type="predicted"/>
<dbReference type="EMBL" id="VEVO01000012">
    <property type="protein sequence ID" value="KAF0034321.1"/>
    <property type="molecule type" value="Genomic_DNA"/>
</dbReference>
<sequence length="113" mass="13374">MSPRVVGQEAPSTPSRDESVRRRRRRKKKKKKEEEEEEEEEEETKVLRRTDVSLLHFPVCFLRSSPCVDHLSKNKFTEFRLDGYLTNKLYEKQVETTGFRENISENKSVQSAL</sequence>
<organism evidence="2 3">
    <name type="scientific">Scophthalmus maximus</name>
    <name type="common">Turbot</name>
    <name type="synonym">Psetta maxima</name>
    <dbReference type="NCBI Taxonomy" id="52904"/>
    <lineage>
        <taxon>Eukaryota</taxon>
        <taxon>Metazoa</taxon>
        <taxon>Chordata</taxon>
        <taxon>Craniata</taxon>
        <taxon>Vertebrata</taxon>
        <taxon>Euteleostomi</taxon>
        <taxon>Actinopterygii</taxon>
        <taxon>Neopterygii</taxon>
        <taxon>Teleostei</taxon>
        <taxon>Neoteleostei</taxon>
        <taxon>Acanthomorphata</taxon>
        <taxon>Carangaria</taxon>
        <taxon>Pleuronectiformes</taxon>
        <taxon>Pleuronectoidei</taxon>
        <taxon>Scophthalmidae</taxon>
        <taxon>Scophthalmus</taxon>
    </lineage>
</organism>
<protein>
    <submittedName>
        <fullName evidence="2">Uncharacterized protein</fullName>
    </submittedName>
</protein>